<dbReference type="GO" id="GO:0031419">
    <property type="term" value="F:cobalamin binding"/>
    <property type="evidence" value="ECO:0007669"/>
    <property type="project" value="InterPro"/>
</dbReference>
<dbReference type="Proteomes" id="UP000177785">
    <property type="component" value="Unassembled WGS sequence"/>
</dbReference>
<keyword evidence="4" id="KW-0408">Iron</keyword>
<comment type="cofactor">
    <cofactor evidence="1">
        <name>[4Fe-4S] cluster</name>
        <dbReference type="ChEBI" id="CHEBI:49883"/>
    </cofactor>
</comment>
<sequence>MVVRHFILIIQTSAYPQMGALYLMNALLPFGIITHLLESSASCDELDALISQFDPIAVGCSVMTAPEIVDFVRHSVHVQRMYNTDRPRIPIIWGGMHATIVHEQTEKEWYINIVVSGEAEITLPRILMDIISRNRLPARKLVYAETSSRLDDLRPAWELVPELKRYVFSEAHSVHVRSHGTHDNILYYLLTSRGCTYKCDFCWETERTPAMVQEMKTRREYVDLTWRAHTPGWIENQIEYLSWRLAREGVRMDGVGLWDDMPFGKGGLHHTARAKRIFQMMHRRSFGYLLEARANQLIKTSNTWGGVMREADLYQYLQETGCMQVFVGTESAWQETLNLIRKGTRVSDYRRLVAVSREVGLPLRFSMIIGFPGETEDSIHATLDYVTELKGEPYVSVSGPKLFTPYPGTGQYAAAVKAGMRVPPDTLSWASINRYGDFEETFPWMRRHGVRTISRIREFWDEVASEKKYQPNQDAILEIVRTH</sequence>
<feature type="domain" description="Radical SAM core" evidence="7">
    <location>
        <begin position="181"/>
        <end position="451"/>
    </location>
</feature>
<dbReference type="PANTHER" id="PTHR43409">
    <property type="entry name" value="ANAEROBIC MAGNESIUM-PROTOPORPHYRIN IX MONOMETHYL ESTER CYCLASE-RELATED"/>
    <property type="match status" value="1"/>
</dbReference>
<name>A0A1G2G5D0_9BACT</name>
<dbReference type="PROSITE" id="PS51918">
    <property type="entry name" value="RADICAL_SAM"/>
    <property type="match status" value="1"/>
</dbReference>
<keyword evidence="3" id="KW-0479">Metal-binding</keyword>
<dbReference type="SFLD" id="SFLDG01082">
    <property type="entry name" value="B12-binding_domain_containing"/>
    <property type="match status" value="1"/>
</dbReference>
<evidence type="ECO:0000259" key="7">
    <source>
        <dbReference type="PROSITE" id="PS51918"/>
    </source>
</evidence>
<dbReference type="PROSITE" id="PS51332">
    <property type="entry name" value="B12_BINDING"/>
    <property type="match status" value="1"/>
</dbReference>
<dbReference type="EMBL" id="MHNL01000006">
    <property type="protein sequence ID" value="OGZ45466.1"/>
    <property type="molecule type" value="Genomic_DNA"/>
</dbReference>
<reference evidence="8 9" key="1">
    <citation type="journal article" date="2016" name="Nat. Commun.">
        <title>Thousands of microbial genomes shed light on interconnected biogeochemical processes in an aquifer system.</title>
        <authorList>
            <person name="Anantharaman K."/>
            <person name="Brown C.T."/>
            <person name="Hug L.A."/>
            <person name="Sharon I."/>
            <person name="Castelle C.J."/>
            <person name="Probst A.J."/>
            <person name="Thomas B.C."/>
            <person name="Singh A."/>
            <person name="Wilkins M.J."/>
            <person name="Karaoz U."/>
            <person name="Brodie E.L."/>
            <person name="Williams K.H."/>
            <person name="Hubbard S.S."/>
            <person name="Banfield J.F."/>
        </authorList>
    </citation>
    <scope>NUCLEOTIDE SEQUENCE [LARGE SCALE GENOMIC DNA]</scope>
</reference>
<dbReference type="GO" id="GO:0051536">
    <property type="term" value="F:iron-sulfur cluster binding"/>
    <property type="evidence" value="ECO:0007669"/>
    <property type="project" value="UniProtKB-KW"/>
</dbReference>
<dbReference type="SFLD" id="SFLDS00029">
    <property type="entry name" value="Radical_SAM"/>
    <property type="match status" value="1"/>
</dbReference>
<dbReference type="Gene3D" id="3.40.50.280">
    <property type="entry name" value="Cobalamin-binding domain"/>
    <property type="match status" value="1"/>
</dbReference>
<dbReference type="SMART" id="SM00729">
    <property type="entry name" value="Elp3"/>
    <property type="match status" value="1"/>
</dbReference>
<dbReference type="AlphaFoldDB" id="A0A1G2G5D0"/>
<evidence type="ECO:0000313" key="8">
    <source>
        <dbReference type="EMBL" id="OGZ45466.1"/>
    </source>
</evidence>
<dbReference type="InterPro" id="IPR051198">
    <property type="entry name" value="BchE-like"/>
</dbReference>
<evidence type="ECO:0000313" key="9">
    <source>
        <dbReference type="Proteomes" id="UP000177785"/>
    </source>
</evidence>
<keyword evidence="2" id="KW-0949">S-adenosyl-L-methionine</keyword>
<dbReference type="PANTHER" id="PTHR43409:SF7">
    <property type="entry name" value="BLL1977 PROTEIN"/>
    <property type="match status" value="1"/>
</dbReference>
<organism evidence="8 9">
    <name type="scientific">Candidatus Ryanbacteria bacterium RIFCSPHIGHO2_01_FULL_48_27</name>
    <dbReference type="NCBI Taxonomy" id="1802115"/>
    <lineage>
        <taxon>Bacteria</taxon>
        <taxon>Candidatus Ryaniibacteriota</taxon>
    </lineage>
</organism>
<dbReference type="GO" id="GO:0005829">
    <property type="term" value="C:cytosol"/>
    <property type="evidence" value="ECO:0007669"/>
    <property type="project" value="TreeGrafter"/>
</dbReference>
<dbReference type="InterPro" id="IPR007197">
    <property type="entry name" value="rSAM"/>
</dbReference>
<dbReference type="GO" id="GO:0046872">
    <property type="term" value="F:metal ion binding"/>
    <property type="evidence" value="ECO:0007669"/>
    <property type="project" value="UniProtKB-KW"/>
</dbReference>
<comment type="caution">
    <text evidence="8">The sequence shown here is derived from an EMBL/GenBank/DDBJ whole genome shotgun (WGS) entry which is preliminary data.</text>
</comment>
<dbReference type="Gene3D" id="3.30.750.200">
    <property type="match status" value="1"/>
</dbReference>
<gene>
    <name evidence="8" type="ORF">A2756_00410</name>
</gene>
<dbReference type="Pfam" id="PF04055">
    <property type="entry name" value="Radical_SAM"/>
    <property type="match status" value="1"/>
</dbReference>
<dbReference type="SUPFAM" id="SSF102114">
    <property type="entry name" value="Radical SAM enzymes"/>
    <property type="match status" value="1"/>
</dbReference>
<evidence type="ECO:0000256" key="1">
    <source>
        <dbReference type="ARBA" id="ARBA00001966"/>
    </source>
</evidence>
<dbReference type="InterPro" id="IPR006158">
    <property type="entry name" value="Cobalamin-bd"/>
</dbReference>
<protein>
    <submittedName>
        <fullName evidence="8">Uncharacterized protein</fullName>
    </submittedName>
</protein>
<dbReference type="GO" id="GO:0003824">
    <property type="term" value="F:catalytic activity"/>
    <property type="evidence" value="ECO:0007669"/>
    <property type="project" value="InterPro"/>
</dbReference>
<dbReference type="Pfam" id="PF02310">
    <property type="entry name" value="B12-binding"/>
    <property type="match status" value="1"/>
</dbReference>
<evidence type="ECO:0000259" key="6">
    <source>
        <dbReference type="PROSITE" id="PS51332"/>
    </source>
</evidence>
<dbReference type="InterPro" id="IPR058240">
    <property type="entry name" value="rSAM_sf"/>
</dbReference>
<accession>A0A1G2G5D0</accession>
<proteinExistence type="predicted"/>
<dbReference type="STRING" id="1802115.A2756_00410"/>
<evidence type="ECO:0000256" key="4">
    <source>
        <dbReference type="ARBA" id="ARBA00023004"/>
    </source>
</evidence>
<evidence type="ECO:0000256" key="5">
    <source>
        <dbReference type="ARBA" id="ARBA00023014"/>
    </source>
</evidence>
<dbReference type="InterPro" id="IPR006638">
    <property type="entry name" value="Elp3/MiaA/NifB-like_rSAM"/>
</dbReference>
<evidence type="ECO:0000256" key="2">
    <source>
        <dbReference type="ARBA" id="ARBA00022691"/>
    </source>
</evidence>
<evidence type="ECO:0000256" key="3">
    <source>
        <dbReference type="ARBA" id="ARBA00022723"/>
    </source>
</evidence>
<keyword evidence="5" id="KW-0411">Iron-sulfur</keyword>
<feature type="domain" description="B12-binding" evidence="6">
    <location>
        <begin position="2"/>
        <end position="137"/>
    </location>
</feature>